<evidence type="ECO:0000313" key="2">
    <source>
        <dbReference type="Proteomes" id="UP001172386"/>
    </source>
</evidence>
<dbReference type="Proteomes" id="UP001172386">
    <property type="component" value="Unassembled WGS sequence"/>
</dbReference>
<comment type="caution">
    <text evidence="1">The sequence shown here is derived from an EMBL/GenBank/DDBJ whole genome shotgun (WGS) entry which is preliminary data.</text>
</comment>
<organism evidence="1 2">
    <name type="scientific">Neophaeococcomyces mojaviensis</name>
    <dbReference type="NCBI Taxonomy" id="3383035"/>
    <lineage>
        <taxon>Eukaryota</taxon>
        <taxon>Fungi</taxon>
        <taxon>Dikarya</taxon>
        <taxon>Ascomycota</taxon>
        <taxon>Pezizomycotina</taxon>
        <taxon>Eurotiomycetes</taxon>
        <taxon>Chaetothyriomycetidae</taxon>
        <taxon>Chaetothyriales</taxon>
        <taxon>Chaetothyriales incertae sedis</taxon>
        <taxon>Neophaeococcomyces</taxon>
    </lineage>
</organism>
<sequence>MSSQLTLTTTVKLPSSHDMQVLGYGVYQTPADVCESVVLHALNTGYRHIDSARVYRNEKPCADAMRASGLKREDIFFTSKIGPRDMGYDKAKKAIEASFAETGLDYADLFLIHAPYGGKTARCGTWQALVEAQKAGRIRSIGISNYGVHHLQELKEFIETSEVGGKIDVGQWELHPWLPRHDIVKWARENNVVVQAWSPLVRAERAHEAVLQEIGAKHGKTWAQVLIRWSLQQGFVPLPKSVTPKRIEDNADVFDFELDTEDMKRLDFPDSYAPCSWDPTVSRD</sequence>
<gene>
    <name evidence="1" type="ORF">H2198_000078</name>
</gene>
<evidence type="ECO:0000313" key="1">
    <source>
        <dbReference type="EMBL" id="KAJ9664732.1"/>
    </source>
</evidence>
<reference evidence="1" key="1">
    <citation type="submission" date="2022-10" db="EMBL/GenBank/DDBJ databases">
        <title>Culturing micro-colonial fungi from biological soil crusts in the Mojave desert and describing Neophaeococcomyces mojavensis, and introducing the new genera and species Taxawa tesnikishii.</title>
        <authorList>
            <person name="Kurbessoian T."/>
            <person name="Stajich J.E."/>
        </authorList>
    </citation>
    <scope>NUCLEOTIDE SEQUENCE</scope>
    <source>
        <strain evidence="1">JES_112</strain>
    </source>
</reference>
<name>A0ACC3AKY7_9EURO</name>
<proteinExistence type="predicted"/>
<dbReference type="EMBL" id="JAPDRQ010000001">
    <property type="protein sequence ID" value="KAJ9664732.1"/>
    <property type="molecule type" value="Genomic_DNA"/>
</dbReference>
<keyword evidence="2" id="KW-1185">Reference proteome</keyword>
<accession>A0ACC3AKY7</accession>
<protein>
    <submittedName>
        <fullName evidence="1">Uncharacterized protein</fullName>
    </submittedName>
</protein>